<accession>A0A2G1VTJ5</accession>
<evidence type="ECO:0000313" key="2">
    <source>
        <dbReference type="EMBL" id="PHQ30086.1"/>
    </source>
</evidence>
<dbReference type="Proteomes" id="UP000229433">
    <property type="component" value="Unassembled WGS sequence"/>
</dbReference>
<dbReference type="AlphaFoldDB" id="A0A2G1VTJ5"/>
<comment type="caution">
    <text evidence="2">The sequence shown here is derived from an EMBL/GenBank/DDBJ whole genome shotgun (WGS) entry which is preliminary data.</text>
</comment>
<keyword evidence="1" id="KW-0732">Signal</keyword>
<reference evidence="2 3" key="1">
    <citation type="submission" date="2017-08" db="EMBL/GenBank/DDBJ databases">
        <title>The whole genome shortgun sequences of strain Leeuwenhoekiella nanhaiensis G18 from the South China Sea.</title>
        <authorList>
            <person name="Liu Q."/>
        </authorList>
    </citation>
    <scope>NUCLEOTIDE SEQUENCE [LARGE SCALE GENOMIC DNA]</scope>
    <source>
        <strain evidence="2 3">G18</strain>
    </source>
</reference>
<organism evidence="2 3">
    <name type="scientific">Leeuwenhoekiella nanhaiensis</name>
    <dbReference type="NCBI Taxonomy" id="1655491"/>
    <lineage>
        <taxon>Bacteria</taxon>
        <taxon>Pseudomonadati</taxon>
        <taxon>Bacteroidota</taxon>
        <taxon>Flavobacteriia</taxon>
        <taxon>Flavobacteriales</taxon>
        <taxon>Flavobacteriaceae</taxon>
        <taxon>Leeuwenhoekiella</taxon>
    </lineage>
</organism>
<gene>
    <name evidence="2" type="ORF">CJ305_03740</name>
</gene>
<dbReference type="RefSeq" id="WP_099644921.1">
    <property type="nucleotide sequence ID" value="NZ_KZ319288.1"/>
</dbReference>
<keyword evidence="3" id="KW-1185">Reference proteome</keyword>
<evidence type="ECO:0000313" key="3">
    <source>
        <dbReference type="Proteomes" id="UP000229433"/>
    </source>
</evidence>
<evidence type="ECO:0000256" key="1">
    <source>
        <dbReference type="SAM" id="SignalP"/>
    </source>
</evidence>
<name>A0A2G1VTJ5_9FLAO</name>
<feature type="chain" id="PRO_5013961761" description="DUF4890 domain-containing protein" evidence="1">
    <location>
        <begin position="21"/>
        <end position="111"/>
    </location>
</feature>
<sequence>MKKLLFTLLLIGGMSISAHAQSDKIKEKAAEKTEELNAQIIAGDASLALSDEQKEQLSAIYTEMLTAMKKVRKNDGDQEEMKEARKEYNKRIFGEILTKEQRKARRAGKDE</sequence>
<proteinExistence type="predicted"/>
<protein>
    <recommendedName>
        <fullName evidence="4">DUF4890 domain-containing protein</fullName>
    </recommendedName>
</protein>
<feature type="signal peptide" evidence="1">
    <location>
        <begin position="1"/>
        <end position="20"/>
    </location>
</feature>
<dbReference type="EMBL" id="NQXA01000002">
    <property type="protein sequence ID" value="PHQ30086.1"/>
    <property type="molecule type" value="Genomic_DNA"/>
</dbReference>
<dbReference type="OrthoDB" id="1448514at2"/>
<evidence type="ECO:0008006" key="4">
    <source>
        <dbReference type="Google" id="ProtNLM"/>
    </source>
</evidence>